<comment type="caution">
    <text evidence="1">The sequence shown here is derived from an EMBL/GenBank/DDBJ whole genome shotgun (WGS) entry which is preliminary data.</text>
</comment>
<dbReference type="Proteomes" id="UP001442494">
    <property type="component" value="Unassembled WGS sequence"/>
</dbReference>
<dbReference type="RefSeq" id="WP_190423281.1">
    <property type="nucleotide sequence ID" value="NZ_JAMPKK010000082.1"/>
</dbReference>
<proteinExistence type="predicted"/>
<evidence type="ECO:0000313" key="1">
    <source>
        <dbReference type="EMBL" id="MEP0867694.1"/>
    </source>
</evidence>
<keyword evidence="2" id="KW-1185">Reference proteome</keyword>
<accession>A0ABV0JW58</accession>
<reference evidence="1 2" key="1">
    <citation type="submission" date="2022-04" db="EMBL/GenBank/DDBJ databases">
        <title>Positive selection, recombination, and allopatry shape intraspecific diversity of widespread and dominant cyanobacteria.</title>
        <authorList>
            <person name="Wei J."/>
            <person name="Shu W."/>
            <person name="Hu C."/>
        </authorList>
    </citation>
    <scope>NUCLEOTIDE SEQUENCE [LARGE SCALE GENOMIC DNA]</scope>
    <source>
        <strain evidence="1 2">GB2-A5</strain>
    </source>
</reference>
<dbReference type="EMBL" id="JAMPKK010000082">
    <property type="protein sequence ID" value="MEP0867694.1"/>
    <property type="molecule type" value="Genomic_DNA"/>
</dbReference>
<protein>
    <submittedName>
        <fullName evidence="1">Uncharacterized protein</fullName>
    </submittedName>
</protein>
<name>A0ABV0JW58_9CYAN</name>
<sequence length="46" mass="4756">MCATTADTPAVRGAIASLNPSTQKRLHSQLLFSGCWLTGQAIAPLG</sequence>
<organism evidence="1 2">
    <name type="scientific">Funiculus sociatus GB2-A5</name>
    <dbReference type="NCBI Taxonomy" id="2933946"/>
    <lineage>
        <taxon>Bacteria</taxon>
        <taxon>Bacillati</taxon>
        <taxon>Cyanobacteriota</taxon>
        <taxon>Cyanophyceae</taxon>
        <taxon>Coleofasciculales</taxon>
        <taxon>Coleofasciculaceae</taxon>
        <taxon>Funiculus</taxon>
    </lineage>
</organism>
<gene>
    <name evidence="1" type="ORF">NDI37_24910</name>
</gene>
<evidence type="ECO:0000313" key="2">
    <source>
        <dbReference type="Proteomes" id="UP001442494"/>
    </source>
</evidence>